<dbReference type="SUPFAM" id="SSF46689">
    <property type="entry name" value="Homeodomain-like"/>
    <property type="match status" value="2"/>
</dbReference>
<feature type="domain" description="HTH araC/xylS-type" evidence="4">
    <location>
        <begin position="193"/>
        <end position="291"/>
    </location>
</feature>
<evidence type="ECO:0000256" key="3">
    <source>
        <dbReference type="ARBA" id="ARBA00023163"/>
    </source>
</evidence>
<name>A0ABY8FGW7_9GAMM</name>
<dbReference type="InterPro" id="IPR018060">
    <property type="entry name" value="HTH_AraC"/>
</dbReference>
<dbReference type="Gene3D" id="1.10.10.60">
    <property type="entry name" value="Homeodomain-like"/>
    <property type="match status" value="2"/>
</dbReference>
<dbReference type="InterPro" id="IPR050204">
    <property type="entry name" value="AraC_XylS_family_regulators"/>
</dbReference>
<sequence>MTYPNPLTVQGSLETAGAKAVRSLRLPSGIVLSEWSGYDTLTEYSGSSENVLSIYLSGGENCSQIHGQRVVRRGFKDAICLFPRGEGKSVWKITNRLNFLHIYFDPRCFDIDFLQSMRQAPERCHFREVFQESAPVISSAARSLAQADWTDQSLSLGIDSLMCWILQNTFHHFAEKDLEDTDLRGCLSVRQATLIRGYLNENLGERILLDDLAGLINLSRFHFLRKFKNTFGQSPHAYLTQLRMNQAHDLLQKTDEKVAMIALECGYAQHSQFTSAFKRHYGYPPAALRKRIDRD</sequence>
<evidence type="ECO:0000259" key="4">
    <source>
        <dbReference type="PROSITE" id="PS01124"/>
    </source>
</evidence>
<dbReference type="PANTHER" id="PTHR46796:SF6">
    <property type="entry name" value="ARAC SUBFAMILY"/>
    <property type="match status" value="1"/>
</dbReference>
<organism evidence="5 6">
    <name type="scientific">Salinicola endophyticus</name>
    <dbReference type="NCBI Taxonomy" id="1949083"/>
    <lineage>
        <taxon>Bacteria</taxon>
        <taxon>Pseudomonadati</taxon>
        <taxon>Pseudomonadota</taxon>
        <taxon>Gammaproteobacteria</taxon>
        <taxon>Oceanospirillales</taxon>
        <taxon>Halomonadaceae</taxon>
        <taxon>Salinicola</taxon>
    </lineage>
</organism>
<dbReference type="RefSeq" id="WP_110688908.1">
    <property type="nucleotide sequence ID" value="NZ_CP035631.1"/>
</dbReference>
<evidence type="ECO:0000256" key="1">
    <source>
        <dbReference type="ARBA" id="ARBA00023015"/>
    </source>
</evidence>
<dbReference type="InterPro" id="IPR018062">
    <property type="entry name" value="HTH_AraC-typ_CS"/>
</dbReference>
<keyword evidence="6" id="KW-1185">Reference proteome</keyword>
<evidence type="ECO:0000256" key="2">
    <source>
        <dbReference type="ARBA" id="ARBA00023125"/>
    </source>
</evidence>
<proteinExistence type="predicted"/>
<dbReference type="SMART" id="SM00342">
    <property type="entry name" value="HTH_ARAC"/>
    <property type="match status" value="1"/>
</dbReference>
<gene>
    <name evidence="5" type="ORF">EVC62_11425</name>
</gene>
<dbReference type="EMBL" id="CP035631">
    <property type="protein sequence ID" value="WFF42064.1"/>
    <property type="molecule type" value="Genomic_DNA"/>
</dbReference>
<reference evidence="5 6" key="1">
    <citation type="submission" date="2019-01" db="EMBL/GenBank/DDBJ databases">
        <title>Genome sequence of Salinicola endophyticus REST5.</title>
        <authorList>
            <person name="Nascimento F.X."/>
        </authorList>
    </citation>
    <scope>NUCLEOTIDE SEQUENCE [LARGE SCALE GENOMIC DNA]</scope>
    <source>
        <strain evidence="5 6">REST5</strain>
    </source>
</reference>
<accession>A0ABY8FGW7</accession>
<dbReference type="Proteomes" id="UP001321526">
    <property type="component" value="Chromosome"/>
</dbReference>
<protein>
    <submittedName>
        <fullName evidence="5">AraC family transcriptional regulator</fullName>
    </submittedName>
</protein>
<keyword evidence="3" id="KW-0804">Transcription</keyword>
<dbReference type="PROSITE" id="PS01124">
    <property type="entry name" value="HTH_ARAC_FAMILY_2"/>
    <property type="match status" value="1"/>
</dbReference>
<dbReference type="PANTHER" id="PTHR46796">
    <property type="entry name" value="HTH-TYPE TRANSCRIPTIONAL ACTIVATOR RHAS-RELATED"/>
    <property type="match status" value="1"/>
</dbReference>
<dbReference type="InterPro" id="IPR009057">
    <property type="entry name" value="Homeodomain-like_sf"/>
</dbReference>
<evidence type="ECO:0000313" key="6">
    <source>
        <dbReference type="Proteomes" id="UP001321526"/>
    </source>
</evidence>
<dbReference type="Pfam" id="PF12833">
    <property type="entry name" value="HTH_18"/>
    <property type="match status" value="1"/>
</dbReference>
<evidence type="ECO:0000313" key="5">
    <source>
        <dbReference type="EMBL" id="WFF42064.1"/>
    </source>
</evidence>
<keyword evidence="2" id="KW-0238">DNA-binding</keyword>
<dbReference type="PROSITE" id="PS00041">
    <property type="entry name" value="HTH_ARAC_FAMILY_1"/>
    <property type="match status" value="1"/>
</dbReference>
<keyword evidence="1" id="KW-0805">Transcription regulation</keyword>